<evidence type="ECO:0000313" key="2">
    <source>
        <dbReference type="EMBL" id="AXI77257.1"/>
    </source>
</evidence>
<feature type="region of interest" description="Disordered" evidence="1">
    <location>
        <begin position="1"/>
        <end position="59"/>
    </location>
</feature>
<organism evidence="2 3">
    <name type="scientific">Peterkaempfera bronchialis</name>
    <dbReference type="NCBI Taxonomy" id="2126346"/>
    <lineage>
        <taxon>Bacteria</taxon>
        <taxon>Bacillati</taxon>
        <taxon>Actinomycetota</taxon>
        <taxon>Actinomycetes</taxon>
        <taxon>Kitasatosporales</taxon>
        <taxon>Streptomycetaceae</taxon>
        <taxon>Peterkaempfera</taxon>
    </lineage>
</organism>
<evidence type="ECO:0000313" key="3">
    <source>
        <dbReference type="Proteomes" id="UP000249340"/>
    </source>
</evidence>
<dbReference type="EMBL" id="CP031264">
    <property type="protein sequence ID" value="AXI77257.1"/>
    <property type="molecule type" value="Genomic_DNA"/>
</dbReference>
<reference evidence="3" key="1">
    <citation type="submission" date="2018-07" db="EMBL/GenBank/DDBJ databases">
        <title>Streptacidiphilus bronchialis DSM 106435 chromosome.</title>
        <authorList>
            <person name="Batra D."/>
            <person name="Gulvik C.A."/>
        </authorList>
    </citation>
    <scope>NUCLEOTIDE SEQUENCE [LARGE SCALE GENOMIC DNA]</scope>
    <source>
        <strain evidence="3">DSM 106435</strain>
    </source>
</reference>
<dbReference type="KEGG" id="stri:C7M71_007195"/>
<accession>A0A345SU52</accession>
<protein>
    <submittedName>
        <fullName evidence="2">Uncharacterized protein</fullName>
    </submittedName>
</protein>
<name>A0A345SU52_9ACTN</name>
<proteinExistence type="predicted"/>
<dbReference type="Proteomes" id="UP000249340">
    <property type="component" value="Chromosome"/>
</dbReference>
<evidence type="ECO:0000256" key="1">
    <source>
        <dbReference type="SAM" id="MobiDB-lite"/>
    </source>
</evidence>
<gene>
    <name evidence="2" type="ORF">C7M71_007195</name>
</gene>
<dbReference type="AlphaFoldDB" id="A0A345SU52"/>
<feature type="compositionally biased region" description="Polar residues" evidence="1">
    <location>
        <begin position="49"/>
        <end position="59"/>
    </location>
</feature>
<sequence>MISRGPVALLDDPAPVPHDDAVREGGAADVVGDEQGDPAGGESTERVQDPSSEVVTAAR</sequence>
<keyword evidence="3" id="KW-1185">Reference proteome</keyword>